<feature type="transmembrane region" description="Helical" evidence="23">
    <location>
        <begin position="428"/>
        <end position="447"/>
    </location>
</feature>
<keyword evidence="3" id="KW-1003">Cell membrane</keyword>
<comment type="function">
    <text evidence="21">Peptidoglycan polymerase that is essential for cell division.</text>
</comment>
<feature type="transmembrane region" description="Helical" evidence="23">
    <location>
        <begin position="392"/>
        <end position="416"/>
    </location>
</feature>
<comment type="similarity">
    <text evidence="16">Belongs to the SEDS family. FtsW subfamily.</text>
</comment>
<keyword evidence="8" id="KW-0133">Cell shape</keyword>
<evidence type="ECO:0000256" key="3">
    <source>
        <dbReference type="ARBA" id="ARBA00022475"/>
    </source>
</evidence>
<feature type="transmembrane region" description="Helical" evidence="23">
    <location>
        <begin position="255"/>
        <end position="272"/>
    </location>
</feature>
<evidence type="ECO:0000256" key="14">
    <source>
        <dbReference type="ARBA" id="ARBA00032370"/>
    </source>
</evidence>
<feature type="transmembrane region" description="Helical" evidence="23">
    <location>
        <begin position="353"/>
        <end position="380"/>
    </location>
</feature>
<organism evidence="24 25">
    <name type="scientific">Williamsia marianensis</name>
    <dbReference type="NCBI Taxonomy" id="85044"/>
    <lineage>
        <taxon>Bacteria</taxon>
        <taxon>Bacillati</taxon>
        <taxon>Actinomycetota</taxon>
        <taxon>Actinomycetes</taxon>
        <taxon>Mycobacteriales</taxon>
        <taxon>Nocardiaceae</taxon>
        <taxon>Williamsia</taxon>
    </lineage>
</organism>
<feature type="region of interest" description="Disordered" evidence="22">
    <location>
        <begin position="1"/>
        <end position="68"/>
    </location>
</feature>
<evidence type="ECO:0000256" key="13">
    <source>
        <dbReference type="ARBA" id="ARBA00023316"/>
    </source>
</evidence>
<evidence type="ECO:0000256" key="6">
    <source>
        <dbReference type="ARBA" id="ARBA00022679"/>
    </source>
</evidence>
<evidence type="ECO:0000256" key="2">
    <source>
        <dbReference type="ARBA" id="ARBA00004752"/>
    </source>
</evidence>
<feature type="compositionally biased region" description="Basic and acidic residues" evidence="22">
    <location>
        <begin position="491"/>
        <end position="503"/>
    </location>
</feature>
<evidence type="ECO:0000256" key="10">
    <source>
        <dbReference type="ARBA" id="ARBA00022989"/>
    </source>
</evidence>
<feature type="compositionally biased region" description="Acidic residues" evidence="22">
    <location>
        <begin position="20"/>
        <end position="37"/>
    </location>
</feature>
<keyword evidence="13" id="KW-0961">Cell wall biogenesis/degradation</keyword>
<feature type="compositionally biased region" description="Basic and acidic residues" evidence="22">
    <location>
        <begin position="42"/>
        <end position="58"/>
    </location>
</feature>
<dbReference type="UniPathway" id="UPA00219"/>
<sequence>MPRGLDPEEPTTTGLSPDDQAADDSTFDEAADADGTESDSATGEKDSAGTDSVADDKPAAGASTTRSRPERRVITFAEGIGNVVTAISGVLSRPLASFHLIVTLTVLLTSFGLVMVLSASSVEGYSKTGSSYGLFTTQLVFAALGVVLFYLAVRMPIRLMRRLAAPAMIVATIMLMLVLVPGIGSLVQGSRRWFTVGGLSVQPSELAKVALCVWGAHLLASRRRDNASLRELLVPLIPVSFLVCVLIILEPNLSTTITIAVIVGALLWFAGLPVKVFLSFAATGVLAAGVLAMTAGYRSERVQSFLGHIDDPQGAGYQARQAGYALANGGVFGEGLGQSRAKWNYLPNAHNDFIFAIIGEELGLIGGVVVLLLFGLLAYVGLRIASRSVDPFLRLLTATITVLVTAQALINIGYVVGLLPVTGIQLPLLSAGGTSTFTTLVMFGLLANAARHEPEAVAALAAGGDGRFGRMLRLPNPVPYSQTRAEVLRERLDRRRGKQDSRPAARARRAAVAEPARRRTRGTQPPRSYPPPQRAGRGRGVPRQQDWGYGGTASPPQTRARPLRKPADASAASPPQTRARPLRKPADASAASPPQTRARPLRKNDPYARQRQQQDPRRGSTPAPRYRDPERWR</sequence>
<evidence type="ECO:0000256" key="1">
    <source>
        <dbReference type="ARBA" id="ARBA00004651"/>
    </source>
</evidence>
<dbReference type="GO" id="GO:0032153">
    <property type="term" value="C:cell division site"/>
    <property type="evidence" value="ECO:0007669"/>
    <property type="project" value="TreeGrafter"/>
</dbReference>
<dbReference type="InterPro" id="IPR018365">
    <property type="entry name" value="Cell_cycle_FtsW-rel_CS"/>
</dbReference>
<keyword evidence="5" id="KW-0328">Glycosyltransferase</keyword>
<evidence type="ECO:0000313" key="24">
    <source>
        <dbReference type="EMBL" id="PHV66056.1"/>
    </source>
</evidence>
<protein>
    <recommendedName>
        <fullName evidence="17">Probable peptidoglycan glycosyltransferase FtsW</fullName>
        <ecNumber evidence="19">2.4.99.28</ecNumber>
    </recommendedName>
    <alternativeName>
        <fullName evidence="18">Cell division protein FtsW</fullName>
    </alternativeName>
    <alternativeName>
        <fullName evidence="15">Cell wall polymerase</fullName>
    </alternativeName>
    <alternativeName>
        <fullName evidence="14">Peptidoglycan polymerase</fullName>
    </alternativeName>
</protein>
<dbReference type="EC" id="2.4.99.28" evidence="19"/>
<dbReference type="GO" id="GO:0008955">
    <property type="term" value="F:peptidoglycan glycosyltransferase activity"/>
    <property type="evidence" value="ECO:0007669"/>
    <property type="project" value="UniProtKB-EC"/>
</dbReference>
<keyword evidence="6" id="KW-0808">Transferase</keyword>
<dbReference type="Pfam" id="PF01098">
    <property type="entry name" value="FTSW_RODA_SPOVE"/>
    <property type="match status" value="1"/>
</dbReference>
<dbReference type="GO" id="GO:0015648">
    <property type="term" value="F:lipid-linked peptidoglycan transporter activity"/>
    <property type="evidence" value="ECO:0007669"/>
    <property type="project" value="TreeGrafter"/>
</dbReference>
<evidence type="ECO:0000256" key="11">
    <source>
        <dbReference type="ARBA" id="ARBA00023136"/>
    </source>
</evidence>
<evidence type="ECO:0000256" key="20">
    <source>
        <dbReference type="ARBA" id="ARBA00049902"/>
    </source>
</evidence>
<evidence type="ECO:0000256" key="8">
    <source>
        <dbReference type="ARBA" id="ARBA00022960"/>
    </source>
</evidence>
<dbReference type="RefSeq" id="WP_099384329.1">
    <property type="nucleotide sequence ID" value="NZ_PEBD01000010.1"/>
</dbReference>
<evidence type="ECO:0000256" key="7">
    <source>
        <dbReference type="ARBA" id="ARBA00022692"/>
    </source>
</evidence>
<comment type="caution">
    <text evidence="24">The sequence shown here is derived from an EMBL/GenBank/DDBJ whole genome shotgun (WGS) entry which is preliminary data.</text>
</comment>
<comment type="catalytic activity">
    <reaction evidence="20">
        <text>[GlcNAc-(1-&gt;4)-Mur2Ac(oyl-L-Ala-gamma-D-Glu-L-Lys-D-Ala-D-Ala)](n)-di-trans,octa-cis-undecaprenyl diphosphate + beta-D-GlcNAc-(1-&gt;4)-Mur2Ac(oyl-L-Ala-gamma-D-Glu-L-Lys-D-Ala-D-Ala)-di-trans,octa-cis-undecaprenyl diphosphate = [GlcNAc-(1-&gt;4)-Mur2Ac(oyl-L-Ala-gamma-D-Glu-L-Lys-D-Ala-D-Ala)](n+1)-di-trans,octa-cis-undecaprenyl diphosphate + di-trans,octa-cis-undecaprenyl diphosphate + H(+)</text>
        <dbReference type="Rhea" id="RHEA:23708"/>
        <dbReference type="Rhea" id="RHEA-COMP:9602"/>
        <dbReference type="Rhea" id="RHEA-COMP:9603"/>
        <dbReference type="ChEBI" id="CHEBI:15378"/>
        <dbReference type="ChEBI" id="CHEBI:58405"/>
        <dbReference type="ChEBI" id="CHEBI:60033"/>
        <dbReference type="ChEBI" id="CHEBI:78435"/>
        <dbReference type="EC" id="2.4.99.28"/>
    </reaction>
</comment>
<dbReference type="GO" id="GO:0009252">
    <property type="term" value="P:peptidoglycan biosynthetic process"/>
    <property type="evidence" value="ECO:0007669"/>
    <property type="project" value="UniProtKB-UniPathway"/>
</dbReference>
<dbReference type="InterPro" id="IPR013437">
    <property type="entry name" value="FtsW"/>
</dbReference>
<evidence type="ECO:0000256" key="16">
    <source>
        <dbReference type="ARBA" id="ARBA00038053"/>
    </source>
</evidence>
<dbReference type="GO" id="GO:0071555">
    <property type="term" value="P:cell wall organization"/>
    <property type="evidence" value="ECO:0007669"/>
    <property type="project" value="UniProtKB-KW"/>
</dbReference>
<feature type="transmembrane region" description="Helical" evidence="23">
    <location>
        <begin position="277"/>
        <end position="297"/>
    </location>
</feature>
<gene>
    <name evidence="24" type="primary">ftsW</name>
    <name evidence="24" type="ORF">CSW57_20675</name>
</gene>
<dbReference type="Proteomes" id="UP000225108">
    <property type="component" value="Unassembled WGS sequence"/>
</dbReference>
<feature type="compositionally biased region" description="Basic and acidic residues" evidence="22">
    <location>
        <begin position="602"/>
        <end position="618"/>
    </location>
</feature>
<dbReference type="InterPro" id="IPR001182">
    <property type="entry name" value="FtsW/RodA"/>
</dbReference>
<evidence type="ECO:0000256" key="4">
    <source>
        <dbReference type="ARBA" id="ARBA00022618"/>
    </source>
</evidence>
<dbReference type="GO" id="GO:0008360">
    <property type="term" value="P:regulation of cell shape"/>
    <property type="evidence" value="ECO:0007669"/>
    <property type="project" value="UniProtKB-KW"/>
</dbReference>
<feature type="transmembrane region" description="Helical" evidence="23">
    <location>
        <begin position="132"/>
        <end position="151"/>
    </location>
</feature>
<proteinExistence type="inferred from homology"/>
<dbReference type="PANTHER" id="PTHR30474">
    <property type="entry name" value="CELL CYCLE PROTEIN"/>
    <property type="match status" value="1"/>
</dbReference>
<reference evidence="24 25" key="1">
    <citation type="submission" date="2017-10" db="EMBL/GenBank/DDBJ databases">
        <title>The draft genome sequence of Williamsia sp. BULT 1.1 isolated from the semi-arid grassland soils from South Africa.</title>
        <authorList>
            <person name="Kabwe M.H."/>
            <person name="Govender N."/>
            <person name="Mutseka Lunga P."/>
            <person name="Vikram S."/>
            <person name="Makhalanyane T.P."/>
        </authorList>
    </citation>
    <scope>NUCLEOTIDE SEQUENCE [LARGE SCALE GENOMIC DNA]</scope>
    <source>
        <strain evidence="24 25">BULT 1.1</strain>
    </source>
</reference>
<evidence type="ECO:0000256" key="9">
    <source>
        <dbReference type="ARBA" id="ARBA00022984"/>
    </source>
</evidence>
<dbReference type="EMBL" id="PEBD01000010">
    <property type="protein sequence ID" value="PHV66056.1"/>
    <property type="molecule type" value="Genomic_DNA"/>
</dbReference>
<keyword evidence="7 23" id="KW-0812">Transmembrane</keyword>
<evidence type="ECO:0000256" key="18">
    <source>
        <dbReference type="ARBA" id="ARBA00041418"/>
    </source>
</evidence>
<evidence type="ECO:0000256" key="5">
    <source>
        <dbReference type="ARBA" id="ARBA00022676"/>
    </source>
</evidence>
<dbReference type="AlphaFoldDB" id="A0A2G3PJZ3"/>
<feature type="transmembrane region" description="Helical" evidence="23">
    <location>
        <begin position="98"/>
        <end position="120"/>
    </location>
</feature>
<evidence type="ECO:0000256" key="21">
    <source>
        <dbReference type="ARBA" id="ARBA00049966"/>
    </source>
</evidence>
<evidence type="ECO:0000256" key="19">
    <source>
        <dbReference type="ARBA" id="ARBA00044770"/>
    </source>
</evidence>
<name>A0A2G3PJZ3_WILMA</name>
<dbReference type="GO" id="GO:0005886">
    <property type="term" value="C:plasma membrane"/>
    <property type="evidence" value="ECO:0007669"/>
    <property type="project" value="UniProtKB-SubCell"/>
</dbReference>
<keyword evidence="10 23" id="KW-1133">Transmembrane helix</keyword>
<evidence type="ECO:0000313" key="25">
    <source>
        <dbReference type="Proteomes" id="UP000225108"/>
    </source>
</evidence>
<keyword evidence="12" id="KW-0131">Cell cycle</keyword>
<evidence type="ECO:0000256" key="17">
    <source>
        <dbReference type="ARBA" id="ARBA00041185"/>
    </source>
</evidence>
<evidence type="ECO:0000256" key="23">
    <source>
        <dbReference type="SAM" id="Phobius"/>
    </source>
</evidence>
<feature type="region of interest" description="Disordered" evidence="22">
    <location>
        <begin position="491"/>
        <end position="633"/>
    </location>
</feature>
<dbReference type="PANTHER" id="PTHR30474:SF2">
    <property type="entry name" value="PEPTIDOGLYCAN GLYCOSYLTRANSFERASE FTSW-RELATED"/>
    <property type="match status" value="1"/>
</dbReference>
<feature type="transmembrane region" description="Helical" evidence="23">
    <location>
        <begin position="163"/>
        <end position="183"/>
    </location>
</feature>
<dbReference type="NCBIfam" id="TIGR02614">
    <property type="entry name" value="ftsW"/>
    <property type="match status" value="1"/>
</dbReference>
<accession>A0A2G3PJZ3</accession>
<evidence type="ECO:0000256" key="12">
    <source>
        <dbReference type="ARBA" id="ARBA00023306"/>
    </source>
</evidence>
<evidence type="ECO:0000256" key="22">
    <source>
        <dbReference type="SAM" id="MobiDB-lite"/>
    </source>
</evidence>
<keyword evidence="4" id="KW-0132">Cell division</keyword>
<keyword evidence="9" id="KW-0573">Peptidoglycan synthesis</keyword>
<keyword evidence="11 23" id="KW-0472">Membrane</keyword>
<evidence type="ECO:0000256" key="15">
    <source>
        <dbReference type="ARBA" id="ARBA00033270"/>
    </source>
</evidence>
<feature type="transmembrane region" description="Helical" evidence="23">
    <location>
        <begin position="232"/>
        <end position="249"/>
    </location>
</feature>
<dbReference type="GO" id="GO:0051301">
    <property type="term" value="P:cell division"/>
    <property type="evidence" value="ECO:0007669"/>
    <property type="project" value="UniProtKB-KW"/>
</dbReference>
<comment type="subcellular location">
    <subcellularLocation>
        <location evidence="1">Cell membrane</location>
        <topology evidence="1">Multi-pass membrane protein</topology>
    </subcellularLocation>
</comment>
<comment type="pathway">
    <text evidence="2">Cell wall biogenesis; peptidoglycan biosynthesis.</text>
</comment>
<dbReference type="PROSITE" id="PS00428">
    <property type="entry name" value="FTSW_RODA_SPOVE"/>
    <property type="match status" value="1"/>
</dbReference>